<keyword evidence="5" id="KW-0998">Cell outer membrane</keyword>
<feature type="domain" description="RagB/SusD" evidence="6">
    <location>
        <begin position="339"/>
        <end position="413"/>
    </location>
</feature>
<reference evidence="9" key="1">
    <citation type="submission" date="2017-02" db="EMBL/GenBank/DDBJ databases">
        <authorList>
            <person name="Varghese N."/>
            <person name="Submissions S."/>
        </authorList>
    </citation>
    <scope>NUCLEOTIDE SEQUENCE [LARGE SCALE GENOMIC DNA]</scope>
    <source>
        <strain evidence="9">DSM 24091</strain>
    </source>
</reference>
<dbReference type="Proteomes" id="UP000190150">
    <property type="component" value="Unassembled WGS sequence"/>
</dbReference>
<accession>A0A1T5B0Q7</accession>
<dbReference type="Pfam" id="PF14322">
    <property type="entry name" value="SusD-like_3"/>
    <property type="match status" value="1"/>
</dbReference>
<evidence type="ECO:0000313" key="9">
    <source>
        <dbReference type="Proteomes" id="UP000190150"/>
    </source>
</evidence>
<keyword evidence="9" id="KW-1185">Reference proteome</keyword>
<proteinExistence type="inferred from homology"/>
<dbReference type="OrthoDB" id="653598at2"/>
<dbReference type="GO" id="GO:0009279">
    <property type="term" value="C:cell outer membrane"/>
    <property type="evidence" value="ECO:0007669"/>
    <property type="project" value="UniProtKB-SubCell"/>
</dbReference>
<evidence type="ECO:0000256" key="1">
    <source>
        <dbReference type="ARBA" id="ARBA00004442"/>
    </source>
</evidence>
<dbReference type="InterPro" id="IPR011990">
    <property type="entry name" value="TPR-like_helical_dom_sf"/>
</dbReference>
<dbReference type="SUPFAM" id="SSF48452">
    <property type="entry name" value="TPR-like"/>
    <property type="match status" value="1"/>
</dbReference>
<gene>
    <name evidence="8" type="ORF">SAMN05660841_00336</name>
</gene>
<dbReference type="STRING" id="1513896.SAMN05660841_00336"/>
<evidence type="ECO:0000259" key="7">
    <source>
        <dbReference type="Pfam" id="PF14322"/>
    </source>
</evidence>
<protein>
    <submittedName>
        <fullName evidence="8">SusD family protein</fullName>
    </submittedName>
</protein>
<evidence type="ECO:0000256" key="2">
    <source>
        <dbReference type="ARBA" id="ARBA00006275"/>
    </source>
</evidence>
<evidence type="ECO:0000256" key="5">
    <source>
        <dbReference type="ARBA" id="ARBA00023237"/>
    </source>
</evidence>
<evidence type="ECO:0000259" key="6">
    <source>
        <dbReference type="Pfam" id="PF07980"/>
    </source>
</evidence>
<dbReference type="RefSeq" id="WP_079640685.1">
    <property type="nucleotide sequence ID" value="NZ_FUZF01000001.1"/>
</dbReference>
<dbReference type="AlphaFoldDB" id="A0A1T5B0Q7"/>
<dbReference type="Pfam" id="PF07980">
    <property type="entry name" value="SusD_RagB"/>
    <property type="match status" value="1"/>
</dbReference>
<organism evidence="8 9">
    <name type="scientific">Sphingobacterium nematocida</name>
    <dbReference type="NCBI Taxonomy" id="1513896"/>
    <lineage>
        <taxon>Bacteria</taxon>
        <taxon>Pseudomonadati</taxon>
        <taxon>Bacteroidota</taxon>
        <taxon>Sphingobacteriia</taxon>
        <taxon>Sphingobacteriales</taxon>
        <taxon>Sphingobacteriaceae</taxon>
        <taxon>Sphingobacterium</taxon>
    </lineage>
</organism>
<evidence type="ECO:0000313" key="8">
    <source>
        <dbReference type="EMBL" id="SKB40550.1"/>
    </source>
</evidence>
<keyword evidence="4" id="KW-0472">Membrane</keyword>
<dbReference type="InterPro" id="IPR012944">
    <property type="entry name" value="SusD_RagB_dom"/>
</dbReference>
<dbReference type="InterPro" id="IPR033985">
    <property type="entry name" value="SusD-like_N"/>
</dbReference>
<sequence>MNSIIKNISLICSCIVGIFLMLSCSDFLDAKQNYSQSDGTQLSDLQAILDDAEYMNKRSASLPEAASDDYFLPENNYSKLTQVGKEAYRWELRNYTFPNDWANLYLQVYNANLCLEGLDKIVDKKTDIGIRNRIYGSAHFYRGYAYLALVTTFCKAYREEEASNDLGIVLREISDFNVNTSRSNLKASYKKIIDDLNIAVAYLSNRVEIPLRPSKAAAYAALARTYLSMRNYHRAELYADSALMLHSEVMDFNDPNLKLGSNLPFANKYNPEVVFYSAVGTYSISTAHPMYARIEKELYESYEANDLRKQAYFLPLADGYRFKGMYSENTNFCFTGITTAELLFIKAECRARDKDIKATTDAIKLILQKRYKNGVYNLTQGLNQDNVLSWVLQERRKELLMRGIRYSDLKRLNVEGAEIKLSRFVGGIQYSLLPNDARYAQPLPVDAVRLGGLEQNPY</sequence>
<name>A0A1T5B0Q7_9SPHI</name>
<dbReference type="PROSITE" id="PS51257">
    <property type="entry name" value="PROKAR_LIPOPROTEIN"/>
    <property type="match status" value="1"/>
</dbReference>
<keyword evidence="3" id="KW-0732">Signal</keyword>
<dbReference type="EMBL" id="FUZF01000001">
    <property type="protein sequence ID" value="SKB40550.1"/>
    <property type="molecule type" value="Genomic_DNA"/>
</dbReference>
<evidence type="ECO:0000256" key="3">
    <source>
        <dbReference type="ARBA" id="ARBA00022729"/>
    </source>
</evidence>
<comment type="similarity">
    <text evidence="2">Belongs to the SusD family.</text>
</comment>
<dbReference type="Gene3D" id="1.25.40.390">
    <property type="match status" value="1"/>
</dbReference>
<evidence type="ECO:0000256" key="4">
    <source>
        <dbReference type="ARBA" id="ARBA00023136"/>
    </source>
</evidence>
<feature type="domain" description="SusD-like N-terminal" evidence="7">
    <location>
        <begin position="26"/>
        <end position="227"/>
    </location>
</feature>
<comment type="subcellular location">
    <subcellularLocation>
        <location evidence="1">Cell outer membrane</location>
    </subcellularLocation>
</comment>